<dbReference type="EMBL" id="LAZR01064857">
    <property type="protein sequence ID" value="KKK56708.1"/>
    <property type="molecule type" value="Genomic_DNA"/>
</dbReference>
<name>A0A0F8WJ74_9ZZZZ</name>
<comment type="caution">
    <text evidence="1">The sequence shown here is derived from an EMBL/GenBank/DDBJ whole genome shotgun (WGS) entry which is preliminary data.</text>
</comment>
<protein>
    <submittedName>
        <fullName evidence="1">Uncharacterized protein</fullName>
    </submittedName>
</protein>
<proteinExistence type="predicted"/>
<evidence type="ECO:0000313" key="1">
    <source>
        <dbReference type="EMBL" id="KKK56708.1"/>
    </source>
</evidence>
<gene>
    <name evidence="1" type="ORF">LCGC14_3061830</name>
</gene>
<accession>A0A0F8WJ74</accession>
<reference evidence="1" key="1">
    <citation type="journal article" date="2015" name="Nature">
        <title>Complex archaea that bridge the gap between prokaryotes and eukaryotes.</title>
        <authorList>
            <person name="Spang A."/>
            <person name="Saw J.H."/>
            <person name="Jorgensen S.L."/>
            <person name="Zaremba-Niedzwiedzka K."/>
            <person name="Martijn J."/>
            <person name="Lind A.E."/>
            <person name="van Eijk R."/>
            <person name="Schleper C."/>
            <person name="Guy L."/>
            <person name="Ettema T.J."/>
        </authorList>
    </citation>
    <scope>NUCLEOTIDE SEQUENCE</scope>
</reference>
<organism evidence="1">
    <name type="scientific">marine sediment metagenome</name>
    <dbReference type="NCBI Taxonomy" id="412755"/>
    <lineage>
        <taxon>unclassified sequences</taxon>
        <taxon>metagenomes</taxon>
        <taxon>ecological metagenomes</taxon>
    </lineage>
</organism>
<sequence length="99" mass="11516">MSMRVRMWLRQEWDYQIRKHGRAETDVQRQRIRTFGQDDDWFRHALDQYYHRAEVLGLDTPVGRQALAKFVATGVGMLDSVIEEHGHLPPPGTPSGVDQ</sequence>
<dbReference type="AlphaFoldDB" id="A0A0F8WJ74"/>